<accession>A0A5J4W3P0</accession>
<sequence>MAATDADELEALAAQALRPRVKELLLLSAAALRTESKASEEAAPEVITAAPLPVTKSYVDIQTCAYADENDDIILYWELPGVGTVGRDHIQTKFEKDSVVCTIEGYNSLNYRLSVGPLWGEIVGEQSEFRLLKNSVKLILRKSNRGRRWDKLKREEDRFAKSQKDKKKEKKTDPEDPGAGLMDLMKNLYETGDDEMKRTIAKAWTESQDKQRSGNSDYGDMGMNMGRGGGRNNRGRGLGRRPGGYPGGLDDDDMDL</sequence>
<dbReference type="Gene3D" id="2.60.40.790">
    <property type="match status" value="1"/>
</dbReference>
<feature type="domain" description="CS" evidence="3">
    <location>
        <begin position="53"/>
        <end position="153"/>
    </location>
</feature>
<dbReference type="InterPro" id="IPR008978">
    <property type="entry name" value="HSP20-like_chaperone"/>
</dbReference>
<dbReference type="PROSITE" id="PS51203">
    <property type="entry name" value="CS"/>
    <property type="match status" value="1"/>
</dbReference>
<dbReference type="AlphaFoldDB" id="A0A5J4W3P0"/>
<gene>
    <name evidence="4" type="ORF">EZS28_015194</name>
</gene>
<proteinExistence type="predicted"/>
<reference evidence="4 5" key="1">
    <citation type="submission" date="2019-03" db="EMBL/GenBank/DDBJ databases">
        <title>Single cell metagenomics reveals metabolic interactions within the superorganism composed of flagellate Streblomastix strix and complex community of Bacteroidetes bacteria on its surface.</title>
        <authorList>
            <person name="Treitli S.C."/>
            <person name="Kolisko M."/>
            <person name="Husnik F."/>
            <person name="Keeling P."/>
            <person name="Hampl V."/>
        </authorList>
    </citation>
    <scope>NUCLEOTIDE SEQUENCE [LARGE SCALE GENOMIC DNA]</scope>
    <source>
        <strain evidence="4">ST1C</strain>
    </source>
</reference>
<evidence type="ECO:0000313" key="4">
    <source>
        <dbReference type="EMBL" id="KAA6389282.1"/>
    </source>
</evidence>
<dbReference type="PANTHER" id="PTHR13164">
    <property type="entry name" value="CALICYLIN BINDING PROTEIN"/>
    <property type="match status" value="1"/>
</dbReference>
<dbReference type="EMBL" id="SNRW01003648">
    <property type="protein sequence ID" value="KAA6389282.1"/>
    <property type="molecule type" value="Genomic_DNA"/>
</dbReference>
<evidence type="ECO:0000259" key="3">
    <source>
        <dbReference type="PROSITE" id="PS51203"/>
    </source>
</evidence>
<dbReference type="InterPro" id="IPR007052">
    <property type="entry name" value="CS_dom"/>
</dbReference>
<dbReference type="InterPro" id="IPR007699">
    <property type="entry name" value="SGS_dom"/>
</dbReference>
<feature type="domain" description="SGS" evidence="2">
    <location>
        <begin position="137"/>
        <end position="239"/>
    </location>
</feature>
<dbReference type="InterPro" id="IPR052289">
    <property type="entry name" value="Calcyclin-binding_UBL-bridge"/>
</dbReference>
<organism evidence="4 5">
    <name type="scientific">Streblomastix strix</name>
    <dbReference type="NCBI Taxonomy" id="222440"/>
    <lineage>
        <taxon>Eukaryota</taxon>
        <taxon>Metamonada</taxon>
        <taxon>Preaxostyla</taxon>
        <taxon>Oxymonadida</taxon>
        <taxon>Streblomastigidae</taxon>
        <taxon>Streblomastix</taxon>
    </lineage>
</organism>
<dbReference type="GO" id="GO:0005634">
    <property type="term" value="C:nucleus"/>
    <property type="evidence" value="ECO:0007669"/>
    <property type="project" value="TreeGrafter"/>
</dbReference>
<evidence type="ECO:0000256" key="1">
    <source>
        <dbReference type="SAM" id="MobiDB-lite"/>
    </source>
</evidence>
<feature type="region of interest" description="Disordered" evidence="1">
    <location>
        <begin position="154"/>
        <end position="182"/>
    </location>
</feature>
<feature type="compositionally biased region" description="Basic and acidic residues" evidence="1">
    <location>
        <begin position="154"/>
        <end position="163"/>
    </location>
</feature>
<evidence type="ECO:0000313" key="5">
    <source>
        <dbReference type="Proteomes" id="UP000324800"/>
    </source>
</evidence>
<dbReference type="OrthoDB" id="164025at2759"/>
<dbReference type="Pfam" id="PF05002">
    <property type="entry name" value="SGS"/>
    <property type="match status" value="1"/>
</dbReference>
<name>A0A5J4W3P0_9EUKA</name>
<feature type="region of interest" description="Disordered" evidence="1">
    <location>
        <begin position="200"/>
        <end position="256"/>
    </location>
</feature>
<dbReference type="Proteomes" id="UP000324800">
    <property type="component" value="Unassembled WGS sequence"/>
</dbReference>
<comment type="caution">
    <text evidence="4">The sequence shown here is derived from an EMBL/GenBank/DDBJ whole genome shotgun (WGS) entry which is preliminary data.</text>
</comment>
<dbReference type="PANTHER" id="PTHR13164:SF3">
    <property type="entry name" value="CALCYCLIN-BINDING PROTEIN"/>
    <property type="match status" value="1"/>
</dbReference>
<evidence type="ECO:0000259" key="2">
    <source>
        <dbReference type="PROSITE" id="PS51048"/>
    </source>
</evidence>
<dbReference type="PROSITE" id="PS51048">
    <property type="entry name" value="SGS"/>
    <property type="match status" value="1"/>
</dbReference>
<dbReference type="SUPFAM" id="SSF49764">
    <property type="entry name" value="HSP20-like chaperones"/>
    <property type="match status" value="1"/>
</dbReference>
<protein>
    <submittedName>
        <fullName evidence="4">Putative calcyclin-binding protein</fullName>
    </submittedName>
</protein>